<sequence length="88" mass="10755">MIFFLRQRWTLLYLIRQKFLSQSFFLTLIAILNRKRKSVTTLNRKCQSLALRSLAVWCFLKFELPIYEVHVLYFSFYNSFLIFALNDF</sequence>
<proteinExistence type="predicted"/>
<evidence type="ECO:0000313" key="1">
    <source>
        <dbReference type="EMBL" id="KOF66106.1"/>
    </source>
</evidence>
<dbReference type="EMBL" id="KQ428524">
    <property type="protein sequence ID" value="KOF66106.1"/>
    <property type="molecule type" value="Genomic_DNA"/>
</dbReference>
<dbReference type="AlphaFoldDB" id="A0A0L8FN20"/>
<organism evidence="1">
    <name type="scientific">Octopus bimaculoides</name>
    <name type="common">California two-spotted octopus</name>
    <dbReference type="NCBI Taxonomy" id="37653"/>
    <lineage>
        <taxon>Eukaryota</taxon>
        <taxon>Metazoa</taxon>
        <taxon>Spiralia</taxon>
        <taxon>Lophotrochozoa</taxon>
        <taxon>Mollusca</taxon>
        <taxon>Cephalopoda</taxon>
        <taxon>Coleoidea</taxon>
        <taxon>Octopodiformes</taxon>
        <taxon>Octopoda</taxon>
        <taxon>Incirrata</taxon>
        <taxon>Octopodidae</taxon>
        <taxon>Octopus</taxon>
    </lineage>
</organism>
<reference evidence="1" key="1">
    <citation type="submission" date="2015-07" db="EMBL/GenBank/DDBJ databases">
        <title>MeaNS - Measles Nucleotide Surveillance Program.</title>
        <authorList>
            <person name="Tran T."/>
            <person name="Druce J."/>
        </authorList>
    </citation>
    <scope>NUCLEOTIDE SEQUENCE</scope>
    <source>
        <strain evidence="1">UCB-OBI-ISO-001</strain>
        <tissue evidence="1">Gonad</tissue>
    </source>
</reference>
<accession>A0A0L8FN20</accession>
<name>A0A0L8FN20_OCTBM</name>
<gene>
    <name evidence="1" type="ORF">OCBIM_22013471mg</name>
</gene>
<protein>
    <submittedName>
        <fullName evidence="1">Uncharacterized protein</fullName>
    </submittedName>
</protein>